<keyword evidence="1" id="KW-0732">Signal</keyword>
<proteinExistence type="predicted"/>
<feature type="chain" id="PRO_5046668975" description="Fibronectin type-III domain-containing protein" evidence="1">
    <location>
        <begin position="26"/>
        <end position="509"/>
    </location>
</feature>
<comment type="caution">
    <text evidence="2">The sequence shown here is derived from an EMBL/GenBank/DDBJ whole genome shotgun (WGS) entry which is preliminary data.</text>
</comment>
<name>A0ABU6CV14_9GAMM</name>
<dbReference type="EMBL" id="JAYMYJ010000043">
    <property type="protein sequence ID" value="MEB4590436.1"/>
    <property type="molecule type" value="Genomic_DNA"/>
</dbReference>
<reference evidence="3" key="1">
    <citation type="submission" date="2023-07" db="EMBL/GenBank/DDBJ databases">
        <title>The carbon used by Thiothrix.</title>
        <authorList>
            <person name="Chen L."/>
        </authorList>
    </citation>
    <scope>NUCLEOTIDE SEQUENCE [LARGE SCALE GENOMIC DNA]</scope>
</reference>
<evidence type="ECO:0000313" key="3">
    <source>
        <dbReference type="Proteomes" id="UP001308005"/>
    </source>
</evidence>
<sequence length="509" mass="53888">MTFPAPITYTISILAGIVCCSNIHAAQIVPAPNQTGCPADTVYSQTNLAPNHDFSILNGGASPSNTPLSGGSWQTEAYYFGDNQYPADGSPGGSTNASIITTGHYQSTTLQWPFPGDPGHQAPALANFLYVNGNDKGGPFTAWQSTLTGLQPNTTYSFAAYVSNVVNPDLSGVHNPIIQLYADEVALGEPFDVPLDSVSDQGQDIWTRLEQTFTTGAGQTSVTLRLVDSATSSYGDDLAIAGLGVFACEPPYISLNLRAFLQGAYASSDGRMRDNLRQKSYLPLSQPYNDLANHYAGEETTTAAILATSGDDAPVDWVLVELRDKDDPGTRLAAAAALLQRDGDVADPQTNTPTLRIPQVTANSYYVALRHRNHLGVMTQAPLALSPTSTAVDFTSPGLPTAGAYARTIENNRALLWAGDANNNNHIIATGPDNDANVLLGAVLAHPDNSLANSSFILPGYRTTDLNLDGVSLYAGPANDINLLRSNVLLYPANTHVAGNYIVDGTLPE</sequence>
<evidence type="ECO:0000256" key="1">
    <source>
        <dbReference type="SAM" id="SignalP"/>
    </source>
</evidence>
<keyword evidence="3" id="KW-1185">Reference proteome</keyword>
<dbReference type="RefSeq" id="WP_324693742.1">
    <property type="nucleotide sequence ID" value="NZ_JAYMYJ010000043.1"/>
</dbReference>
<accession>A0ABU6CV14</accession>
<gene>
    <name evidence="2" type="ORF">VSS37_05555</name>
</gene>
<feature type="signal peptide" evidence="1">
    <location>
        <begin position="1"/>
        <end position="25"/>
    </location>
</feature>
<protein>
    <recommendedName>
        <fullName evidence="4">Fibronectin type-III domain-containing protein</fullName>
    </recommendedName>
</protein>
<evidence type="ECO:0000313" key="2">
    <source>
        <dbReference type="EMBL" id="MEB4590436.1"/>
    </source>
</evidence>
<organism evidence="2 3">
    <name type="scientific">Candidatus Thiothrix phosphatis</name>
    <dbReference type="NCBI Taxonomy" id="3112415"/>
    <lineage>
        <taxon>Bacteria</taxon>
        <taxon>Pseudomonadati</taxon>
        <taxon>Pseudomonadota</taxon>
        <taxon>Gammaproteobacteria</taxon>
        <taxon>Thiotrichales</taxon>
        <taxon>Thiotrichaceae</taxon>
        <taxon>Thiothrix</taxon>
    </lineage>
</organism>
<evidence type="ECO:0008006" key="4">
    <source>
        <dbReference type="Google" id="ProtNLM"/>
    </source>
</evidence>
<dbReference type="Proteomes" id="UP001308005">
    <property type="component" value="Unassembled WGS sequence"/>
</dbReference>